<comment type="caution">
    <text evidence="3">The sequence shown here is derived from an EMBL/GenBank/DDBJ whole genome shotgun (WGS) entry which is preliminary data.</text>
</comment>
<keyword evidence="1" id="KW-1133">Transmembrane helix</keyword>
<keyword evidence="1" id="KW-0812">Transmembrane</keyword>
<feature type="domain" description="Transposase MuDR plant" evidence="2">
    <location>
        <begin position="212"/>
        <end position="275"/>
    </location>
</feature>
<gene>
    <name evidence="3" type="ORF">F2Q70_00011225</name>
</gene>
<evidence type="ECO:0000259" key="2">
    <source>
        <dbReference type="Pfam" id="PF03108"/>
    </source>
</evidence>
<organism evidence="3">
    <name type="scientific">Brassica cretica</name>
    <name type="common">Mustard</name>
    <dbReference type="NCBI Taxonomy" id="69181"/>
    <lineage>
        <taxon>Eukaryota</taxon>
        <taxon>Viridiplantae</taxon>
        <taxon>Streptophyta</taxon>
        <taxon>Embryophyta</taxon>
        <taxon>Tracheophyta</taxon>
        <taxon>Spermatophyta</taxon>
        <taxon>Magnoliopsida</taxon>
        <taxon>eudicotyledons</taxon>
        <taxon>Gunneridae</taxon>
        <taxon>Pentapetalae</taxon>
        <taxon>rosids</taxon>
        <taxon>malvids</taxon>
        <taxon>Brassicales</taxon>
        <taxon>Brassicaceae</taxon>
        <taxon>Brassiceae</taxon>
        <taxon>Brassica</taxon>
    </lineage>
</organism>
<dbReference type="EMBL" id="QGKY02000089">
    <property type="protein sequence ID" value="KAF2612196.1"/>
    <property type="molecule type" value="Genomic_DNA"/>
</dbReference>
<feature type="transmembrane region" description="Helical" evidence="1">
    <location>
        <begin position="280"/>
        <end position="301"/>
    </location>
</feature>
<evidence type="ECO:0000256" key="1">
    <source>
        <dbReference type="SAM" id="Phobius"/>
    </source>
</evidence>
<reference evidence="3" key="1">
    <citation type="submission" date="2019-12" db="EMBL/GenBank/DDBJ databases">
        <title>Genome sequencing and annotation of Brassica cretica.</title>
        <authorList>
            <person name="Studholme D.J."/>
            <person name="Sarris P.F."/>
        </authorList>
    </citation>
    <scope>NUCLEOTIDE SEQUENCE</scope>
    <source>
        <strain evidence="3">PFS-102/07</strain>
        <tissue evidence="3">Leaf</tissue>
    </source>
</reference>
<sequence>MLQGLRPHVHLLSDLLHYTDDPRGHADLHYHTPGSVSIDARVEVSIVARSQMSIDEEELVSIDAAHFSLRIMRSICSAHVLESPSIDTKGAPLIDIPFVSSTSSFCEADVQLSSKTGITSDITIGLTSHQWHWKANANLYRLDEDGYDAQATADDAQATADVVVDVDDDAVNYSDYGKLKDEDSDEDANEMYYGGLQAEYAGAVGRSMSFNDNIYVGQSFANKAKLVSKMKLVAVKGKFTFTVYKTTKTLCVAKCRVEGCGWMLRASVKPGPTTFRDIEIVLLTCNFEGVCVVCLILRRYLVHMPLQLQRM</sequence>
<keyword evidence="1" id="KW-0472">Membrane</keyword>
<dbReference type="InterPro" id="IPR004332">
    <property type="entry name" value="Transposase_MuDR"/>
</dbReference>
<evidence type="ECO:0000313" key="3">
    <source>
        <dbReference type="EMBL" id="KAF2612196.1"/>
    </source>
</evidence>
<dbReference type="AlphaFoldDB" id="A0A8S9M4D0"/>
<dbReference type="Pfam" id="PF03108">
    <property type="entry name" value="DBD_Tnp_Mut"/>
    <property type="match status" value="1"/>
</dbReference>
<name>A0A8S9M4D0_BRACR</name>
<protein>
    <recommendedName>
        <fullName evidence="2">Transposase MuDR plant domain-containing protein</fullName>
    </recommendedName>
</protein>
<accession>A0A8S9M4D0</accession>
<proteinExistence type="predicted"/>